<comment type="caution">
    <text evidence="2">The sequence shown here is derived from an EMBL/GenBank/DDBJ whole genome shotgun (WGS) entry which is preliminary data.</text>
</comment>
<dbReference type="CDD" id="cd07262">
    <property type="entry name" value="VOC_like"/>
    <property type="match status" value="1"/>
</dbReference>
<sequence>MIGYVTLGTNDMPAAAAFYDALLGELGAGRFIETDRLIAWAVAPGQPMLAVCTPWDGKPASTGNGQMVALAAGSEENVRKLHGKALELGAINEGDPGERMQGFYGGYFRDPDGNKLVAFTMG</sequence>
<dbReference type="InterPro" id="IPR029068">
    <property type="entry name" value="Glyas_Bleomycin-R_OHBP_Dase"/>
</dbReference>
<dbReference type="Gene3D" id="3.10.180.10">
    <property type="entry name" value="2,3-Dihydroxybiphenyl 1,2-Dioxygenase, domain 1"/>
    <property type="match status" value="1"/>
</dbReference>
<proteinExistence type="predicted"/>
<evidence type="ECO:0000313" key="2">
    <source>
        <dbReference type="EMBL" id="MDT0636376.1"/>
    </source>
</evidence>
<dbReference type="RefSeq" id="WP_311654269.1">
    <property type="nucleotide sequence ID" value="NZ_JAVRIB010000032.1"/>
</dbReference>
<dbReference type="PANTHER" id="PTHR35006:SF2">
    <property type="entry name" value="GLYOXALASE FAMILY PROTEIN (AFU_ORTHOLOGUE AFUA_5G14830)"/>
    <property type="match status" value="1"/>
</dbReference>
<dbReference type="Proteomes" id="UP001251857">
    <property type="component" value="Unassembled WGS sequence"/>
</dbReference>
<reference evidence="2 3" key="1">
    <citation type="submission" date="2023-09" db="EMBL/GenBank/DDBJ databases">
        <authorList>
            <person name="Rey-Velasco X."/>
        </authorList>
    </citation>
    <scope>NUCLEOTIDE SEQUENCE [LARGE SCALE GENOMIC DNA]</scope>
    <source>
        <strain evidence="2 3">W335</strain>
    </source>
</reference>
<feature type="domain" description="VOC" evidence="1">
    <location>
        <begin position="1"/>
        <end position="121"/>
    </location>
</feature>
<dbReference type="PROSITE" id="PS51819">
    <property type="entry name" value="VOC"/>
    <property type="match status" value="1"/>
</dbReference>
<evidence type="ECO:0000259" key="1">
    <source>
        <dbReference type="PROSITE" id="PS51819"/>
    </source>
</evidence>
<organism evidence="2 3">
    <name type="scientific">Spectribacter hydrogenoxidans</name>
    <dbReference type="NCBI Taxonomy" id="3075608"/>
    <lineage>
        <taxon>Bacteria</taxon>
        <taxon>Pseudomonadati</taxon>
        <taxon>Pseudomonadota</taxon>
        <taxon>Gammaproteobacteria</taxon>
        <taxon>Salinisphaerales</taxon>
        <taxon>Salinisphaeraceae</taxon>
        <taxon>Spectribacter</taxon>
    </lineage>
</organism>
<dbReference type="PANTHER" id="PTHR35006">
    <property type="entry name" value="GLYOXALASE FAMILY PROTEIN (AFU_ORTHOLOGUE AFUA_5G14830)"/>
    <property type="match status" value="1"/>
</dbReference>
<name>A0ABU3C479_9GAMM</name>
<dbReference type="SUPFAM" id="SSF54593">
    <property type="entry name" value="Glyoxalase/Bleomycin resistance protein/Dihydroxybiphenyl dioxygenase"/>
    <property type="match status" value="1"/>
</dbReference>
<keyword evidence="3" id="KW-1185">Reference proteome</keyword>
<gene>
    <name evidence="2" type="ORF">RM532_15615</name>
</gene>
<dbReference type="InterPro" id="IPR037523">
    <property type="entry name" value="VOC_core"/>
</dbReference>
<dbReference type="InterPro" id="IPR004360">
    <property type="entry name" value="Glyas_Fos-R_dOase_dom"/>
</dbReference>
<evidence type="ECO:0000313" key="3">
    <source>
        <dbReference type="Proteomes" id="UP001251857"/>
    </source>
</evidence>
<protein>
    <submittedName>
        <fullName evidence="2">VOC family protein</fullName>
    </submittedName>
</protein>
<dbReference type="EMBL" id="JAVRIB010000032">
    <property type="protein sequence ID" value="MDT0636376.1"/>
    <property type="molecule type" value="Genomic_DNA"/>
</dbReference>
<accession>A0ABU3C479</accession>
<dbReference type="Pfam" id="PF00903">
    <property type="entry name" value="Glyoxalase"/>
    <property type="match status" value="1"/>
</dbReference>